<feature type="compositionally biased region" description="Basic and acidic residues" evidence="6">
    <location>
        <begin position="492"/>
        <end position="510"/>
    </location>
</feature>
<comment type="caution">
    <text evidence="8">The sequence shown here is derived from an EMBL/GenBank/DDBJ whole genome shotgun (WGS) entry which is preliminary data.</text>
</comment>
<dbReference type="InterPro" id="IPR036236">
    <property type="entry name" value="Znf_C2H2_sf"/>
</dbReference>
<evidence type="ECO:0000256" key="2">
    <source>
        <dbReference type="ARBA" id="ARBA00022737"/>
    </source>
</evidence>
<keyword evidence="9" id="KW-1185">Reference proteome</keyword>
<feature type="compositionally biased region" description="Polar residues" evidence="6">
    <location>
        <begin position="412"/>
        <end position="427"/>
    </location>
</feature>
<accession>A0A9P6QDT8</accession>
<dbReference type="PROSITE" id="PS50157">
    <property type="entry name" value="ZINC_FINGER_C2H2_2"/>
    <property type="match status" value="3"/>
</dbReference>
<keyword evidence="1" id="KW-0479">Metal-binding</keyword>
<gene>
    <name evidence="8" type="ORF">BG011_008901</name>
</gene>
<protein>
    <recommendedName>
        <fullName evidence="7">C2H2-type domain-containing protein</fullName>
    </recommendedName>
</protein>
<feature type="region of interest" description="Disordered" evidence="6">
    <location>
        <begin position="345"/>
        <end position="364"/>
    </location>
</feature>
<sequence>MSETVRNAGPGMVPEPVEMEGVPLMVKPLKRKLSSPLQSWDPVEPMQDVNGSMPRKRSTVMSLANLISNDLSMASVKTENPFTSAVVSMDPSSPTAAVVPLSPKSYQREHEPVRMQPRSKSTSNDDHAPSSWTYSKAPKVATERGDEQNHSKPSAANSSEKLAAKPPKKRQEPHELSELGIGQRASANLHAAYVNGQLRERSKAGLSPEAAAALLASTENTARAKNASKPKPSHACPEPDCDKSFSRLFNLRSHMRTHSKARPFVCADCNFAFSRRHDRDRHAKKHLSKKPYKCIVCEATFVRQDALVRHLRMDGVQNQCMAAMEQRSMQLGENGGGYMLAAKQQAYDEQQQEDQRDANEKQADIRSQHNEIPEAEMEHADAGSTAGDNGQCAGDTRRADGTDDERADEMNSEVTNAPESSLLSSETGGKDHDRIRVGPTAGEFHREGQTKDSSHSRQSSPRQERSGQDLGSTDKSIEHDVNKQHSHVMLSRYERPTHGSHQEHAGEDRFGSMSVSHPRSFYPSPSRSHSRSHSQSQAYSSAAEYHSPNYHESASSTPSVYPLPPSHGYHGSQSKYSSGAPRAHTYRDLQPNYAYQPTPSRFPERAHPPEPRGISSFSEQHGVDSYPPYPGHESAYERVEEGSGAGPQPWTTIGGQEAQGDLSELEMDKTIFEAAMGLLRIRASQW</sequence>
<feature type="compositionally biased region" description="Basic and acidic residues" evidence="6">
    <location>
        <begin position="443"/>
        <end position="455"/>
    </location>
</feature>
<dbReference type="PANTHER" id="PTHR23235">
    <property type="entry name" value="KRUEPPEL-LIKE TRANSCRIPTION FACTOR"/>
    <property type="match status" value="1"/>
</dbReference>
<feature type="compositionally biased region" description="Basic and acidic residues" evidence="6">
    <location>
        <begin position="353"/>
        <end position="364"/>
    </location>
</feature>
<feature type="compositionally biased region" description="Polar residues" evidence="6">
    <location>
        <begin position="86"/>
        <end position="95"/>
    </location>
</feature>
<keyword evidence="3 5" id="KW-0863">Zinc-finger</keyword>
<dbReference type="PANTHER" id="PTHR23235:SF120">
    <property type="entry name" value="KRUPPEL-LIKE FACTOR 15"/>
    <property type="match status" value="1"/>
</dbReference>
<evidence type="ECO:0000256" key="6">
    <source>
        <dbReference type="SAM" id="MobiDB-lite"/>
    </source>
</evidence>
<evidence type="ECO:0000256" key="5">
    <source>
        <dbReference type="PROSITE-ProRule" id="PRU00042"/>
    </source>
</evidence>
<dbReference type="GO" id="GO:0000978">
    <property type="term" value="F:RNA polymerase II cis-regulatory region sequence-specific DNA binding"/>
    <property type="evidence" value="ECO:0007669"/>
    <property type="project" value="TreeGrafter"/>
</dbReference>
<feature type="compositionally biased region" description="Polar residues" evidence="6">
    <location>
        <begin position="151"/>
        <end position="160"/>
    </location>
</feature>
<evidence type="ECO:0000313" key="9">
    <source>
        <dbReference type="Proteomes" id="UP000726737"/>
    </source>
</evidence>
<feature type="region of interest" description="Disordered" evidence="6">
    <location>
        <begin position="375"/>
        <end position="658"/>
    </location>
</feature>
<feature type="region of interest" description="Disordered" evidence="6">
    <location>
        <begin position="86"/>
        <end position="183"/>
    </location>
</feature>
<feature type="compositionally biased region" description="Polar residues" evidence="6">
    <location>
        <begin position="550"/>
        <end position="559"/>
    </location>
</feature>
<dbReference type="SMART" id="SM00355">
    <property type="entry name" value="ZnF_C2H2"/>
    <property type="match status" value="3"/>
</dbReference>
<dbReference type="GO" id="GO:0008270">
    <property type="term" value="F:zinc ion binding"/>
    <property type="evidence" value="ECO:0007669"/>
    <property type="project" value="UniProtKB-KW"/>
</dbReference>
<keyword evidence="4" id="KW-0862">Zinc</keyword>
<dbReference type="GO" id="GO:0000981">
    <property type="term" value="F:DNA-binding transcription factor activity, RNA polymerase II-specific"/>
    <property type="evidence" value="ECO:0007669"/>
    <property type="project" value="TreeGrafter"/>
</dbReference>
<feature type="domain" description="C2H2-type" evidence="7">
    <location>
        <begin position="234"/>
        <end position="263"/>
    </location>
</feature>
<feature type="domain" description="C2H2-type" evidence="7">
    <location>
        <begin position="292"/>
        <end position="319"/>
    </location>
</feature>
<dbReference type="FunFam" id="3.30.160.60:FF:000100">
    <property type="entry name" value="Zinc finger 45-like"/>
    <property type="match status" value="1"/>
</dbReference>
<dbReference type="Pfam" id="PF00096">
    <property type="entry name" value="zf-C2H2"/>
    <property type="match status" value="1"/>
</dbReference>
<dbReference type="InterPro" id="IPR013087">
    <property type="entry name" value="Znf_C2H2_type"/>
</dbReference>
<feature type="compositionally biased region" description="Acidic residues" evidence="6">
    <location>
        <begin position="402"/>
        <end position="411"/>
    </location>
</feature>
<feature type="compositionally biased region" description="Basic and acidic residues" evidence="6">
    <location>
        <begin position="141"/>
        <end position="150"/>
    </location>
</feature>
<name>A0A9P6QDT8_9FUNG</name>
<dbReference type="EMBL" id="JAAAJA010000076">
    <property type="protein sequence ID" value="KAG0263379.1"/>
    <property type="molecule type" value="Genomic_DNA"/>
</dbReference>
<keyword evidence="2" id="KW-0677">Repeat</keyword>
<dbReference type="PROSITE" id="PS00028">
    <property type="entry name" value="ZINC_FINGER_C2H2_1"/>
    <property type="match status" value="2"/>
</dbReference>
<evidence type="ECO:0000259" key="7">
    <source>
        <dbReference type="PROSITE" id="PS50157"/>
    </source>
</evidence>
<feature type="compositionally biased region" description="Low complexity" evidence="6">
    <location>
        <begin position="516"/>
        <end position="547"/>
    </location>
</feature>
<dbReference type="Proteomes" id="UP000726737">
    <property type="component" value="Unassembled WGS sequence"/>
</dbReference>
<reference evidence="8" key="1">
    <citation type="journal article" date="2020" name="Fungal Divers.">
        <title>Resolving the Mortierellaceae phylogeny through synthesis of multi-gene phylogenetics and phylogenomics.</title>
        <authorList>
            <person name="Vandepol N."/>
            <person name="Liber J."/>
            <person name="Desiro A."/>
            <person name="Na H."/>
            <person name="Kennedy M."/>
            <person name="Barry K."/>
            <person name="Grigoriev I.V."/>
            <person name="Miller A.N."/>
            <person name="O'Donnell K."/>
            <person name="Stajich J.E."/>
            <person name="Bonito G."/>
        </authorList>
    </citation>
    <scope>NUCLEOTIDE SEQUENCE</scope>
    <source>
        <strain evidence="8">KOD948</strain>
    </source>
</reference>
<dbReference type="Gene3D" id="3.30.160.60">
    <property type="entry name" value="Classic Zinc Finger"/>
    <property type="match status" value="3"/>
</dbReference>
<dbReference type="AlphaFoldDB" id="A0A9P6QDT8"/>
<evidence type="ECO:0000256" key="3">
    <source>
        <dbReference type="ARBA" id="ARBA00022771"/>
    </source>
</evidence>
<evidence type="ECO:0000313" key="8">
    <source>
        <dbReference type="EMBL" id="KAG0263379.1"/>
    </source>
</evidence>
<evidence type="ECO:0000256" key="1">
    <source>
        <dbReference type="ARBA" id="ARBA00022723"/>
    </source>
</evidence>
<proteinExistence type="predicted"/>
<dbReference type="OrthoDB" id="8117402at2759"/>
<dbReference type="SUPFAM" id="SSF57667">
    <property type="entry name" value="beta-beta-alpha zinc fingers"/>
    <property type="match status" value="2"/>
</dbReference>
<organism evidence="8 9">
    <name type="scientific">Mortierella polycephala</name>
    <dbReference type="NCBI Taxonomy" id="41804"/>
    <lineage>
        <taxon>Eukaryota</taxon>
        <taxon>Fungi</taxon>
        <taxon>Fungi incertae sedis</taxon>
        <taxon>Mucoromycota</taxon>
        <taxon>Mortierellomycotina</taxon>
        <taxon>Mortierellomycetes</taxon>
        <taxon>Mortierellales</taxon>
        <taxon>Mortierellaceae</taxon>
        <taxon>Mortierella</taxon>
    </lineage>
</organism>
<dbReference type="Pfam" id="PF13912">
    <property type="entry name" value="zf-C2H2_6"/>
    <property type="match status" value="1"/>
</dbReference>
<feature type="domain" description="C2H2-type" evidence="7">
    <location>
        <begin position="264"/>
        <end position="291"/>
    </location>
</feature>
<evidence type="ECO:0000256" key="4">
    <source>
        <dbReference type="ARBA" id="ARBA00022833"/>
    </source>
</evidence>